<name>A0A432WNF8_9GAMM</name>
<reference evidence="4 5" key="1">
    <citation type="journal article" date="2011" name="Front. Microbiol.">
        <title>Genomic signatures of strain selection and enhancement in Bacillus atrophaeus var. globigii, a historical biowarfare simulant.</title>
        <authorList>
            <person name="Gibbons H.S."/>
            <person name="Broomall S.M."/>
            <person name="McNew L.A."/>
            <person name="Daligault H."/>
            <person name="Chapman C."/>
            <person name="Bruce D."/>
            <person name="Karavis M."/>
            <person name="Krepps M."/>
            <person name="McGregor P.A."/>
            <person name="Hong C."/>
            <person name="Park K.H."/>
            <person name="Akmal A."/>
            <person name="Feldman A."/>
            <person name="Lin J.S."/>
            <person name="Chang W.E."/>
            <person name="Higgs B.W."/>
            <person name="Demirev P."/>
            <person name="Lindquist J."/>
            <person name="Liem A."/>
            <person name="Fochler E."/>
            <person name="Read T.D."/>
            <person name="Tapia R."/>
            <person name="Johnson S."/>
            <person name="Bishop-Lilly K.A."/>
            <person name="Detter C."/>
            <person name="Han C."/>
            <person name="Sozhamannan S."/>
            <person name="Rosenzweig C.N."/>
            <person name="Skowronski E.W."/>
        </authorList>
    </citation>
    <scope>NUCLEOTIDE SEQUENCE [LARGE SCALE GENOMIC DNA]</scope>
    <source>
        <strain evidence="4 5">GYP-17</strain>
    </source>
</reference>
<feature type="domain" description="GGDEF" evidence="3">
    <location>
        <begin position="467"/>
        <end position="592"/>
    </location>
</feature>
<dbReference type="Proteomes" id="UP000288405">
    <property type="component" value="Unassembled WGS sequence"/>
</dbReference>
<feature type="transmembrane region" description="Helical" evidence="2">
    <location>
        <begin position="258"/>
        <end position="277"/>
    </location>
</feature>
<dbReference type="Pfam" id="PF07695">
    <property type="entry name" value="7TMR-DISM_7TM"/>
    <property type="match status" value="1"/>
</dbReference>
<dbReference type="RefSeq" id="WP_126776346.1">
    <property type="nucleotide sequence ID" value="NZ_PIPM01000003.1"/>
</dbReference>
<evidence type="ECO:0000256" key="2">
    <source>
        <dbReference type="SAM" id="Phobius"/>
    </source>
</evidence>
<dbReference type="InterPro" id="IPR011623">
    <property type="entry name" value="7TMR_DISM_rcpt_extracell_dom1"/>
</dbReference>
<dbReference type="SUPFAM" id="SSF55073">
    <property type="entry name" value="Nucleotide cyclase"/>
    <property type="match status" value="1"/>
</dbReference>
<dbReference type="AlphaFoldDB" id="A0A432WNF8"/>
<proteinExistence type="predicted"/>
<keyword evidence="2" id="KW-0812">Transmembrane</keyword>
<dbReference type="EMBL" id="PIPM01000003">
    <property type="protein sequence ID" value="RUO35227.1"/>
    <property type="molecule type" value="Genomic_DNA"/>
</dbReference>
<keyword evidence="2" id="KW-0472">Membrane</keyword>
<organism evidence="4 5">
    <name type="scientific">Aliidiomarina sanyensis</name>
    <dbReference type="NCBI Taxonomy" id="1249555"/>
    <lineage>
        <taxon>Bacteria</taxon>
        <taxon>Pseudomonadati</taxon>
        <taxon>Pseudomonadota</taxon>
        <taxon>Gammaproteobacteria</taxon>
        <taxon>Alteromonadales</taxon>
        <taxon>Idiomarinaceae</taxon>
        <taxon>Aliidiomarina</taxon>
    </lineage>
</organism>
<dbReference type="OrthoDB" id="5289013at2"/>
<dbReference type="Pfam" id="PF00990">
    <property type="entry name" value="GGDEF"/>
    <property type="match status" value="1"/>
</dbReference>
<dbReference type="InterPro" id="IPR052163">
    <property type="entry name" value="DGC-Regulatory_Protein"/>
</dbReference>
<dbReference type="PANTHER" id="PTHR46663">
    <property type="entry name" value="DIGUANYLATE CYCLASE DGCT-RELATED"/>
    <property type="match status" value="1"/>
</dbReference>
<keyword evidence="5" id="KW-1185">Reference proteome</keyword>
<dbReference type="Gene3D" id="3.30.70.270">
    <property type="match status" value="1"/>
</dbReference>
<dbReference type="InterPro" id="IPR043128">
    <property type="entry name" value="Rev_trsase/Diguanyl_cyclase"/>
</dbReference>
<dbReference type="NCBIfam" id="TIGR00254">
    <property type="entry name" value="GGDEF"/>
    <property type="match status" value="1"/>
</dbReference>
<accession>A0A432WNF8</accession>
<dbReference type="GO" id="GO:0003824">
    <property type="term" value="F:catalytic activity"/>
    <property type="evidence" value="ECO:0007669"/>
    <property type="project" value="UniProtKB-ARBA"/>
</dbReference>
<feature type="transmembrane region" description="Helical" evidence="2">
    <location>
        <begin position="373"/>
        <end position="395"/>
    </location>
</feature>
<feature type="transmembrane region" description="Helical" evidence="2">
    <location>
        <begin position="343"/>
        <end position="361"/>
    </location>
</feature>
<dbReference type="SMART" id="SM00267">
    <property type="entry name" value="GGDEF"/>
    <property type="match status" value="1"/>
</dbReference>
<feature type="transmembrane region" description="Helical" evidence="2">
    <location>
        <begin position="221"/>
        <end position="246"/>
    </location>
</feature>
<feature type="transmembrane region" description="Helical" evidence="2">
    <location>
        <begin position="289"/>
        <end position="308"/>
    </location>
</feature>
<dbReference type="InterPro" id="IPR029787">
    <property type="entry name" value="Nucleotide_cyclase"/>
</dbReference>
<feature type="transmembrane region" description="Helical" evidence="2">
    <location>
        <begin position="314"/>
        <end position="336"/>
    </location>
</feature>
<protein>
    <submittedName>
        <fullName evidence="4">GGDEF domain-containing protein</fullName>
    </submittedName>
</protein>
<keyword evidence="2" id="KW-1133">Transmembrane helix</keyword>
<evidence type="ECO:0000313" key="4">
    <source>
        <dbReference type="EMBL" id="RUO35227.1"/>
    </source>
</evidence>
<dbReference type="FunFam" id="3.30.70.270:FF:000001">
    <property type="entry name" value="Diguanylate cyclase domain protein"/>
    <property type="match status" value="1"/>
</dbReference>
<dbReference type="InterPro" id="IPR000160">
    <property type="entry name" value="GGDEF_dom"/>
</dbReference>
<comment type="cofactor">
    <cofactor evidence="1">
        <name>Mg(2+)</name>
        <dbReference type="ChEBI" id="CHEBI:18420"/>
    </cofactor>
</comment>
<dbReference type="Gene3D" id="2.60.40.2380">
    <property type="match status" value="1"/>
</dbReference>
<evidence type="ECO:0000259" key="3">
    <source>
        <dbReference type="PROSITE" id="PS50887"/>
    </source>
</evidence>
<feature type="transmembrane region" description="Helical" evidence="2">
    <location>
        <begin position="194"/>
        <end position="214"/>
    </location>
</feature>
<dbReference type="Pfam" id="PF07696">
    <property type="entry name" value="7TMR-DISMED2"/>
    <property type="match status" value="1"/>
</dbReference>
<evidence type="ECO:0000313" key="5">
    <source>
        <dbReference type="Proteomes" id="UP000288405"/>
    </source>
</evidence>
<dbReference type="InterPro" id="IPR011622">
    <property type="entry name" value="7TMR_DISM_rcpt_extracell_dom2"/>
</dbReference>
<sequence>MLENKRWHALLWVVVSTIFISAYATAQNRIGGDGVAVSDRFEVYPLDMRVSMLRDPSRRLDFAQVRERPDDFVLVNDRRQLQLNYTDEHVWLRTDILNMQPRQATWYLQFEYPLLAHLTVYVEKNGSLDVMNSGVQVPQNQRAMRGRLHTFPITIDAGESARIYVQARSDASMTLFSALLSERAYAEQNNRQNFWLSIHFGMIIALSLYNLLLFSGVREKVFLLYSVFVMSFGVGTLAANGLGTLILLDSATIATERVVSIAFMLSALFGTLFVRTFLDTRRYQRGWHFFLTILAVGVFLAIGGSLFLELRHALILMDFVGFSTCLILFACGIQFYRRGVSGAGLFVLAWSILLTGASLFALRNLGILPSNFITLYGIQIGSAIEMLLLSFALVARVNKLKRQKEEAQSRVVATLKAQEAVLESKVAQRTRDLEIMANSDTLTGLLNRNGLTRHLKSAIKRCQREERALTLFMLDLDQFKPINDQYGHDAGDYVLQRIAQRIQESARGNDAVARFGGDEFIVVTENIQTKEDIEAVKRRLKRVITHPIQIPGGDEVSVGVSIGHCIAEAPSSINELLRKADAAMYTAKHKQG</sequence>
<dbReference type="PROSITE" id="PS50887">
    <property type="entry name" value="GGDEF"/>
    <property type="match status" value="1"/>
</dbReference>
<dbReference type="CDD" id="cd01949">
    <property type="entry name" value="GGDEF"/>
    <property type="match status" value="1"/>
</dbReference>
<dbReference type="PANTHER" id="PTHR46663:SF2">
    <property type="entry name" value="GGDEF DOMAIN-CONTAINING PROTEIN"/>
    <property type="match status" value="1"/>
</dbReference>
<comment type="caution">
    <text evidence="4">The sequence shown here is derived from an EMBL/GenBank/DDBJ whole genome shotgun (WGS) entry which is preliminary data.</text>
</comment>
<gene>
    <name evidence="4" type="ORF">CWE11_04110</name>
</gene>
<evidence type="ECO:0000256" key="1">
    <source>
        <dbReference type="ARBA" id="ARBA00001946"/>
    </source>
</evidence>